<keyword evidence="3" id="KW-0963">Cytoplasm</keyword>
<comment type="similarity">
    <text evidence="8">Belongs to the acetyltransferase family. ARD1 subfamily.</text>
</comment>
<evidence type="ECO:0000256" key="17">
    <source>
        <dbReference type="ARBA" id="ARBA00080792"/>
    </source>
</evidence>
<proteinExistence type="inferred from homology"/>
<keyword evidence="4 19" id="KW-0808">Transferase</keyword>
<protein>
    <recommendedName>
        <fullName evidence="15">N-alpha-acetyltransferase</fullName>
        <ecNumber evidence="9">2.3.1.255</ecNumber>
        <ecNumber evidence="10">2.3.1.258</ecNumber>
    </recommendedName>
    <alternativeName>
        <fullName evidence="17">Amino-terminal acetyltransferase</fullName>
    </alternativeName>
    <alternativeName>
        <fullName evidence="16">N-terminal acetyltransferase</fullName>
    </alternativeName>
</protein>
<comment type="catalytic activity">
    <reaction evidence="11">
        <text>N-terminal L-seryl-[protein] + acetyl-CoA = N-terminal N(alpha)-acetyl-L-seryl-[protein] + CoA + H(+)</text>
        <dbReference type="Rhea" id="RHEA:50504"/>
        <dbReference type="Rhea" id="RHEA-COMP:12703"/>
        <dbReference type="Rhea" id="RHEA-COMP:12704"/>
        <dbReference type="ChEBI" id="CHEBI:15378"/>
        <dbReference type="ChEBI" id="CHEBI:57287"/>
        <dbReference type="ChEBI" id="CHEBI:57288"/>
        <dbReference type="ChEBI" id="CHEBI:64738"/>
        <dbReference type="ChEBI" id="CHEBI:83690"/>
        <dbReference type="EC" id="2.3.1.255"/>
    </reaction>
</comment>
<feature type="domain" description="N-acetyltransferase" evidence="18">
    <location>
        <begin position="61"/>
        <end position="216"/>
    </location>
</feature>
<dbReference type="NCBIfam" id="TIGR01575">
    <property type="entry name" value="rimI"/>
    <property type="match status" value="1"/>
</dbReference>
<dbReference type="Pfam" id="PF00583">
    <property type="entry name" value="Acetyltransf_1"/>
    <property type="match status" value="1"/>
</dbReference>
<evidence type="ECO:0000256" key="4">
    <source>
        <dbReference type="ARBA" id="ARBA00022679"/>
    </source>
</evidence>
<evidence type="ECO:0000256" key="1">
    <source>
        <dbReference type="ARBA" id="ARBA00004496"/>
    </source>
</evidence>
<dbReference type="GO" id="GO:0046872">
    <property type="term" value="F:metal ion binding"/>
    <property type="evidence" value="ECO:0007669"/>
    <property type="project" value="UniProtKB-KW"/>
</dbReference>
<evidence type="ECO:0000256" key="12">
    <source>
        <dbReference type="ARBA" id="ARBA00048236"/>
    </source>
</evidence>
<sequence length="216" mass="25108">MTYILRRSQLLLIVSSYQLVHYLCSQLSSLKDASCMCAYILTTLYKDIDMELAEKDKGRDFTLRNARMDDIDQIIKINRLTLPENYPYYFFVEHLKEYGLAFFVAIVDNSVVGYIMPRIEWGFSNIKQLPSLVRKGHVVSIAVLEEYRRKGIATTLLEASMKSMKNDYNAEEIYLEVRVSNYPAIALYEKLNFKKVKVLKGYYADGEDAYLMARPL</sequence>
<dbReference type="GO" id="GO:0031415">
    <property type="term" value="C:NatA complex"/>
    <property type="evidence" value="ECO:0007669"/>
    <property type="project" value="InterPro"/>
</dbReference>
<organism evidence="19 20">
    <name type="scientific">Saccharolobus solfataricus</name>
    <name type="common">Sulfolobus solfataricus</name>
    <dbReference type="NCBI Taxonomy" id="2287"/>
    <lineage>
        <taxon>Archaea</taxon>
        <taxon>Thermoproteota</taxon>
        <taxon>Thermoprotei</taxon>
        <taxon>Sulfolobales</taxon>
        <taxon>Sulfolobaceae</taxon>
        <taxon>Saccharolobus</taxon>
    </lineage>
</organism>
<comment type="subunit">
    <text evidence="2">Homodimer.</text>
</comment>
<accession>A0A157SYP6</accession>
<dbReference type="EC" id="2.3.1.255" evidence="9"/>
<keyword evidence="5" id="KW-0479">Metal-binding</keyword>
<dbReference type="PATRIC" id="fig|2287.9.peg.208"/>
<dbReference type="AlphaFoldDB" id="A0A157SYP6"/>
<dbReference type="PROSITE" id="PS51186">
    <property type="entry name" value="GNAT"/>
    <property type="match status" value="1"/>
</dbReference>
<dbReference type="SUPFAM" id="SSF55729">
    <property type="entry name" value="Acyl-CoA N-acyltransferases (Nat)"/>
    <property type="match status" value="1"/>
</dbReference>
<dbReference type="FunFam" id="3.40.630.30:FF:000200">
    <property type="entry name" value="N-alpha-acetyltransferase"/>
    <property type="match status" value="1"/>
</dbReference>
<dbReference type="EC" id="2.3.1.258" evidence="10"/>
<keyword evidence="6" id="KW-0862">Zinc</keyword>
<comment type="catalytic activity">
    <reaction evidence="13">
        <text>N-terminal L-methionyl-L-leucyl-[protein] + acetyl-CoA = N-terminal N(alpha)-acetyl-L-methionyl-L-leucyl-[protein] + CoA + H(+)</text>
        <dbReference type="Rhea" id="RHEA:50520"/>
        <dbReference type="Rhea" id="RHEA-COMP:12711"/>
        <dbReference type="Rhea" id="RHEA-COMP:12712"/>
        <dbReference type="ChEBI" id="CHEBI:15378"/>
        <dbReference type="ChEBI" id="CHEBI:57287"/>
        <dbReference type="ChEBI" id="CHEBI:57288"/>
        <dbReference type="ChEBI" id="CHEBI:133377"/>
        <dbReference type="ChEBI" id="CHEBI:133378"/>
        <dbReference type="EC" id="2.3.1.258"/>
    </reaction>
</comment>
<dbReference type="CDD" id="cd04301">
    <property type="entry name" value="NAT_SF"/>
    <property type="match status" value="1"/>
</dbReference>
<evidence type="ECO:0000256" key="11">
    <source>
        <dbReference type="ARBA" id="ARBA00047491"/>
    </source>
</evidence>
<dbReference type="Gene3D" id="3.40.630.30">
    <property type="match status" value="1"/>
</dbReference>
<keyword evidence="7" id="KW-0012">Acyltransferase</keyword>
<evidence type="ECO:0000256" key="6">
    <source>
        <dbReference type="ARBA" id="ARBA00022833"/>
    </source>
</evidence>
<evidence type="ECO:0000256" key="5">
    <source>
        <dbReference type="ARBA" id="ARBA00022723"/>
    </source>
</evidence>
<comment type="catalytic activity">
    <reaction evidence="14">
        <text>N-terminal L-methionyl-L-glutamyl-[protein] + acetyl-CoA = N-terminal N(alpha)-acetyl-L-methionyl-L-glutamyl-[protein] + CoA + H(+)</text>
        <dbReference type="Rhea" id="RHEA:50488"/>
        <dbReference type="Rhea" id="RHEA-COMP:12696"/>
        <dbReference type="Rhea" id="RHEA-COMP:12697"/>
        <dbReference type="ChEBI" id="CHEBI:15378"/>
        <dbReference type="ChEBI" id="CHEBI:57287"/>
        <dbReference type="ChEBI" id="CHEBI:57288"/>
        <dbReference type="ChEBI" id="CHEBI:133359"/>
        <dbReference type="ChEBI" id="CHEBI:133360"/>
    </reaction>
</comment>
<dbReference type="InterPro" id="IPR045047">
    <property type="entry name" value="Ard1-like"/>
</dbReference>
<dbReference type="PANTHER" id="PTHR23091">
    <property type="entry name" value="N-TERMINAL ACETYLTRANSFERASE"/>
    <property type="match status" value="1"/>
</dbReference>
<evidence type="ECO:0000256" key="7">
    <source>
        <dbReference type="ARBA" id="ARBA00023315"/>
    </source>
</evidence>
<dbReference type="Proteomes" id="UP000076770">
    <property type="component" value="Chromosome i"/>
</dbReference>
<evidence type="ECO:0000256" key="9">
    <source>
        <dbReference type="ARBA" id="ARBA00026110"/>
    </source>
</evidence>
<comment type="subcellular location">
    <subcellularLocation>
        <location evidence="1">Cytoplasm</location>
    </subcellularLocation>
</comment>
<dbReference type="EMBL" id="LT549890">
    <property type="protein sequence ID" value="SAI83751.1"/>
    <property type="molecule type" value="Genomic_DNA"/>
</dbReference>
<evidence type="ECO:0000256" key="14">
    <source>
        <dbReference type="ARBA" id="ARBA00051494"/>
    </source>
</evidence>
<dbReference type="InterPro" id="IPR016181">
    <property type="entry name" value="Acyl_CoA_acyltransferase"/>
</dbReference>
<dbReference type="GO" id="GO:0120518">
    <property type="term" value="F:protein N-terminal-methionine acetyltransferase activity"/>
    <property type="evidence" value="ECO:0007669"/>
    <property type="project" value="UniProtKB-EC"/>
</dbReference>
<dbReference type="PANTHER" id="PTHR23091:SF4">
    <property type="entry name" value="N-TERMINAL AMINO-ACID N(ALPHA)-ACETYLTRANSFERASE NATA"/>
    <property type="match status" value="1"/>
</dbReference>
<evidence type="ECO:0000256" key="8">
    <source>
        <dbReference type="ARBA" id="ARBA00025786"/>
    </source>
</evidence>
<evidence type="ECO:0000256" key="13">
    <source>
        <dbReference type="ARBA" id="ARBA00049103"/>
    </source>
</evidence>
<evidence type="ECO:0000256" key="2">
    <source>
        <dbReference type="ARBA" id="ARBA00011738"/>
    </source>
</evidence>
<dbReference type="InterPro" id="IPR006464">
    <property type="entry name" value="AcTrfase_RimI/Ard1"/>
</dbReference>
<evidence type="ECO:0000313" key="19">
    <source>
        <dbReference type="EMBL" id="SAI83751.1"/>
    </source>
</evidence>
<evidence type="ECO:0000256" key="15">
    <source>
        <dbReference type="ARBA" id="ARBA00073228"/>
    </source>
</evidence>
<reference evidence="20" key="1">
    <citation type="submission" date="2016-04" db="EMBL/GenBank/DDBJ databases">
        <authorList>
            <person name="Shah S.A."/>
            <person name="Garrett R.A."/>
        </authorList>
    </citation>
    <scope>NUCLEOTIDE SEQUENCE [LARGE SCALE GENOMIC DNA]</scope>
    <source>
        <strain evidence="20">ATCC 35091 / DSM 1616 / JCM 8930 / NBRC 15331 / P1</strain>
    </source>
</reference>
<evidence type="ECO:0000256" key="16">
    <source>
        <dbReference type="ARBA" id="ARBA00076912"/>
    </source>
</evidence>
<gene>
    <name evidence="19" type="ORF">SSOP1_0197</name>
</gene>
<evidence type="ECO:0000256" key="10">
    <source>
        <dbReference type="ARBA" id="ARBA00039121"/>
    </source>
</evidence>
<name>A0A157SYP6_SACSO</name>
<comment type="catalytic activity">
    <reaction evidence="12">
        <text>N-terminal L-alanyl-[protein] + acetyl-CoA = N-terminal N(alpha)-acetyl-L-alanyl-[protein] + CoA + H(+)</text>
        <dbReference type="Rhea" id="RHEA:50500"/>
        <dbReference type="Rhea" id="RHEA-COMP:12701"/>
        <dbReference type="Rhea" id="RHEA-COMP:12702"/>
        <dbReference type="ChEBI" id="CHEBI:15378"/>
        <dbReference type="ChEBI" id="CHEBI:57287"/>
        <dbReference type="ChEBI" id="CHEBI:57288"/>
        <dbReference type="ChEBI" id="CHEBI:64718"/>
        <dbReference type="ChEBI" id="CHEBI:83683"/>
        <dbReference type="EC" id="2.3.1.255"/>
    </reaction>
</comment>
<evidence type="ECO:0000256" key="3">
    <source>
        <dbReference type="ARBA" id="ARBA00022490"/>
    </source>
</evidence>
<evidence type="ECO:0000313" key="20">
    <source>
        <dbReference type="Proteomes" id="UP000076770"/>
    </source>
</evidence>
<evidence type="ECO:0000259" key="18">
    <source>
        <dbReference type="PROSITE" id="PS51186"/>
    </source>
</evidence>
<dbReference type="InterPro" id="IPR000182">
    <property type="entry name" value="GNAT_dom"/>
</dbReference>